<dbReference type="InterPro" id="IPR036412">
    <property type="entry name" value="HAD-like_sf"/>
</dbReference>
<evidence type="ECO:0000259" key="16">
    <source>
        <dbReference type="SMART" id="SM00831"/>
    </source>
</evidence>
<organism evidence="17 18">
    <name type="scientific">Candidatus Falkowbacteria bacterium GW2011_GWF2_39_8</name>
    <dbReference type="NCBI Taxonomy" id="1618642"/>
    <lineage>
        <taxon>Bacteria</taxon>
        <taxon>Candidatus Falkowiibacteriota</taxon>
    </lineage>
</organism>
<dbReference type="InterPro" id="IPR023214">
    <property type="entry name" value="HAD_sf"/>
</dbReference>
<feature type="transmembrane region" description="Helical" evidence="15">
    <location>
        <begin position="231"/>
        <end position="252"/>
    </location>
</feature>
<comment type="subcellular location">
    <subcellularLocation>
        <location evidence="1">Endomembrane system</location>
        <topology evidence="1">Multi-pass membrane protein</topology>
    </subcellularLocation>
</comment>
<keyword evidence="9" id="KW-1278">Translocase</keyword>
<dbReference type="PROSITE" id="PS00154">
    <property type="entry name" value="ATPASE_E1_E2"/>
    <property type="match status" value="1"/>
</dbReference>
<dbReference type="NCBIfam" id="TIGR01494">
    <property type="entry name" value="ATPase_P-type"/>
    <property type="match status" value="2"/>
</dbReference>
<dbReference type="FunFam" id="3.40.50.1000:FF:000144">
    <property type="entry name" value="copper-transporting ATPase 1 isoform X2"/>
    <property type="match status" value="1"/>
</dbReference>
<accession>A0A0G0SFL4</accession>
<dbReference type="InterPro" id="IPR004014">
    <property type="entry name" value="ATPase_P-typ_cation-transptr_N"/>
</dbReference>
<feature type="transmembrane region" description="Helical" evidence="15">
    <location>
        <begin position="676"/>
        <end position="697"/>
    </location>
</feature>
<evidence type="ECO:0000256" key="10">
    <source>
        <dbReference type="ARBA" id="ARBA00022989"/>
    </source>
</evidence>
<dbReference type="GO" id="GO:0016887">
    <property type="term" value="F:ATP hydrolysis activity"/>
    <property type="evidence" value="ECO:0007669"/>
    <property type="project" value="InterPro"/>
</dbReference>
<evidence type="ECO:0000256" key="15">
    <source>
        <dbReference type="SAM" id="Phobius"/>
    </source>
</evidence>
<feature type="transmembrane region" description="Helical" evidence="15">
    <location>
        <begin position="264"/>
        <end position="289"/>
    </location>
</feature>
<dbReference type="Proteomes" id="UP000034137">
    <property type="component" value="Unassembled WGS sequence"/>
</dbReference>
<keyword evidence="10 15" id="KW-1133">Transmembrane helix</keyword>
<evidence type="ECO:0000256" key="12">
    <source>
        <dbReference type="ARBA" id="ARBA00023065"/>
    </source>
</evidence>
<dbReference type="PRINTS" id="PR00120">
    <property type="entry name" value="HATPASE"/>
</dbReference>
<evidence type="ECO:0000256" key="7">
    <source>
        <dbReference type="ARBA" id="ARBA00022796"/>
    </source>
</evidence>
<dbReference type="SUPFAM" id="SSF81653">
    <property type="entry name" value="Calcium ATPase, transduction domain A"/>
    <property type="match status" value="1"/>
</dbReference>
<dbReference type="Gene3D" id="2.70.150.10">
    <property type="entry name" value="Calcium-transporting ATPase, cytoplasmic transduction domain A"/>
    <property type="match status" value="1"/>
</dbReference>
<dbReference type="PANTHER" id="PTHR42861">
    <property type="entry name" value="CALCIUM-TRANSPORTING ATPASE"/>
    <property type="match status" value="1"/>
</dbReference>
<keyword evidence="7" id="KW-0187">Copper transport</keyword>
<evidence type="ECO:0000256" key="8">
    <source>
        <dbReference type="ARBA" id="ARBA00022840"/>
    </source>
</evidence>
<evidence type="ECO:0000256" key="14">
    <source>
        <dbReference type="ARBA" id="ARBA00049289"/>
    </source>
</evidence>
<dbReference type="SUPFAM" id="SSF81665">
    <property type="entry name" value="Calcium ATPase, transmembrane domain M"/>
    <property type="match status" value="1"/>
</dbReference>
<evidence type="ECO:0000256" key="1">
    <source>
        <dbReference type="ARBA" id="ARBA00004127"/>
    </source>
</evidence>
<evidence type="ECO:0000256" key="6">
    <source>
        <dbReference type="ARBA" id="ARBA00022741"/>
    </source>
</evidence>
<dbReference type="InterPro" id="IPR008250">
    <property type="entry name" value="ATPase_P-typ_transduc_dom_A_sf"/>
</dbReference>
<proteinExistence type="predicted"/>
<keyword evidence="13 15" id="KW-0472">Membrane</keyword>
<dbReference type="Gene3D" id="3.40.50.1000">
    <property type="entry name" value="HAD superfamily/HAD-like"/>
    <property type="match status" value="1"/>
</dbReference>
<evidence type="ECO:0000256" key="4">
    <source>
        <dbReference type="ARBA" id="ARBA00022692"/>
    </source>
</evidence>
<dbReference type="Pfam" id="PF00122">
    <property type="entry name" value="E1-E2_ATPase"/>
    <property type="match status" value="1"/>
</dbReference>
<name>A0A0G0SFL4_9BACT</name>
<evidence type="ECO:0000313" key="17">
    <source>
        <dbReference type="EMBL" id="KKR33500.1"/>
    </source>
</evidence>
<dbReference type="InterPro" id="IPR001757">
    <property type="entry name" value="P_typ_ATPase"/>
</dbReference>
<evidence type="ECO:0000256" key="5">
    <source>
        <dbReference type="ARBA" id="ARBA00022723"/>
    </source>
</evidence>
<dbReference type="SFLD" id="SFLDG00002">
    <property type="entry name" value="C1.7:_P-type_atpase_like"/>
    <property type="match status" value="1"/>
</dbReference>
<dbReference type="GO" id="GO:0016020">
    <property type="term" value="C:membrane"/>
    <property type="evidence" value="ECO:0007669"/>
    <property type="project" value="InterPro"/>
</dbReference>
<feature type="transmembrane region" description="Helical" evidence="15">
    <location>
        <begin position="790"/>
        <end position="811"/>
    </location>
</feature>
<dbReference type="InterPro" id="IPR059000">
    <property type="entry name" value="ATPase_P-type_domA"/>
</dbReference>
<feature type="transmembrane region" description="Helical" evidence="15">
    <location>
        <begin position="723"/>
        <end position="745"/>
    </location>
</feature>
<dbReference type="Gene3D" id="1.20.1110.10">
    <property type="entry name" value="Calcium-transporting ATPase, transmembrane domain"/>
    <property type="match status" value="1"/>
</dbReference>
<dbReference type="SUPFAM" id="SSF81660">
    <property type="entry name" value="Metal cation-transporting ATPase, ATP-binding domain N"/>
    <property type="match status" value="1"/>
</dbReference>
<dbReference type="Gene3D" id="3.40.1110.10">
    <property type="entry name" value="Calcium-transporting ATPase, cytoplasmic domain N"/>
    <property type="match status" value="1"/>
</dbReference>
<evidence type="ECO:0000256" key="13">
    <source>
        <dbReference type="ARBA" id="ARBA00023136"/>
    </source>
</evidence>
<sequence length="851" mass="94437">MITASEIKKIKGVTEKAAAHLLMKNGFNELPGEKNRNFFKIAVEVIIDPMLLLLVSAGLIYLALGDVHEALVLLLFVFVVIFITVYQENKTEKALEALRNMSSPRALVIRDGKHRKIAGRELVVGDIVLLHEGDRVPADGIILNANSLKIDESLLTGESMPVNKVAGDENMDMGSKAEDSPFVYSGTLVVDGQAIFIVKKTGLETEMGKIGKLLGKIKIEKTPLQKEVAKIVKGISAIGLSLCLVVVVSYSITTGKVLDGFLAGLALAMSILPEEFPVILTVFLSLGAWRISKKKVLARKISAVETLGSTSVMCVDKTGTITQNKMMVKKLFLLTDVKNDCLEGEFYNVRSSEIKEKKFSALIRASFLASKKEPFDPMEKAIGQLNQKIKHDEHLLELELVREYPLSHKLLALSNVYKLENNSFLITAKGAPEAIANLCHFNKEQLKDLEKKIKLMASHGLRVLGVANAVFDGESLSEDIHDYEFNFLGLMGFIDPIRPEVPVAVKQCYSAGIKTIMITGDYPETAMNIAKQIGLANYKETITGDEFDRLSDAELIERIKKVNIFSRMIPEQKLRIIKALKDNGEIVVMTGDGVNDAPALKAAHIGIAMGERGTDVAREAAALVLLDDNFSSMVDGVRVGRRIFRNMRKAMAYTISIHIPIAGLSLIPVIFQWPLILFPIHIVFMELIIDPVCAMLFEAETEDKKIMTFPPRDSKKSIFDKKLIIIGLLQGFVILAVVLALYRYLVNSGRTADEVRAITFSALIFSNLMLILTNRSWSTIIAKTIMQKNIVLWWIFSIALIILFTVLNIPFLSKLFSFAPIYAKDILIAFAAGLVSIVWFEIVKYFKIFLK</sequence>
<protein>
    <recommendedName>
        <fullName evidence="2">P-type Cu(+) transporter</fullName>
        <ecNumber evidence="2">7.2.2.8</ecNumber>
    </recommendedName>
</protein>
<reference evidence="17 18" key="1">
    <citation type="journal article" date="2015" name="Nature">
        <title>rRNA introns, odd ribosomes, and small enigmatic genomes across a large radiation of phyla.</title>
        <authorList>
            <person name="Brown C.T."/>
            <person name="Hug L.A."/>
            <person name="Thomas B.C."/>
            <person name="Sharon I."/>
            <person name="Castelle C.J."/>
            <person name="Singh A."/>
            <person name="Wilkins M.J."/>
            <person name="Williams K.H."/>
            <person name="Banfield J.F."/>
        </authorList>
    </citation>
    <scope>NUCLEOTIDE SEQUENCE [LARGE SCALE GENOMIC DNA]</scope>
</reference>
<dbReference type="EMBL" id="LBXO01000007">
    <property type="protein sequence ID" value="KKR33500.1"/>
    <property type="molecule type" value="Genomic_DNA"/>
</dbReference>
<feature type="domain" description="Cation-transporting P-type ATPase N-terminal" evidence="16">
    <location>
        <begin position="1"/>
        <end position="66"/>
    </location>
</feature>
<dbReference type="InterPro" id="IPR044492">
    <property type="entry name" value="P_typ_ATPase_HD_dom"/>
</dbReference>
<feature type="transmembrane region" description="Helical" evidence="15">
    <location>
        <begin position="826"/>
        <end position="846"/>
    </location>
</feature>
<dbReference type="GO" id="GO:0046872">
    <property type="term" value="F:metal ion binding"/>
    <property type="evidence" value="ECO:0007669"/>
    <property type="project" value="UniProtKB-KW"/>
</dbReference>
<dbReference type="SFLD" id="SFLDF00027">
    <property type="entry name" value="p-type_atpase"/>
    <property type="match status" value="1"/>
</dbReference>
<dbReference type="GO" id="GO:0005524">
    <property type="term" value="F:ATP binding"/>
    <property type="evidence" value="ECO:0007669"/>
    <property type="project" value="UniProtKB-KW"/>
</dbReference>
<dbReference type="SUPFAM" id="SSF56784">
    <property type="entry name" value="HAD-like"/>
    <property type="match status" value="1"/>
</dbReference>
<keyword evidence="11" id="KW-0186">Copper</keyword>
<comment type="caution">
    <text evidence="17">The sequence shown here is derived from an EMBL/GenBank/DDBJ whole genome shotgun (WGS) entry which is preliminary data.</text>
</comment>
<keyword evidence="3" id="KW-0813">Transport</keyword>
<dbReference type="PRINTS" id="PR00119">
    <property type="entry name" value="CATATPASE"/>
</dbReference>
<evidence type="ECO:0000256" key="3">
    <source>
        <dbReference type="ARBA" id="ARBA00022448"/>
    </source>
</evidence>
<dbReference type="EC" id="7.2.2.8" evidence="2"/>
<comment type="catalytic activity">
    <reaction evidence="14">
        <text>Cu(+)(in) + ATP + H2O = Cu(+)(out) + ADP + phosphate + H(+)</text>
        <dbReference type="Rhea" id="RHEA:25792"/>
        <dbReference type="ChEBI" id="CHEBI:15377"/>
        <dbReference type="ChEBI" id="CHEBI:15378"/>
        <dbReference type="ChEBI" id="CHEBI:30616"/>
        <dbReference type="ChEBI" id="CHEBI:43474"/>
        <dbReference type="ChEBI" id="CHEBI:49552"/>
        <dbReference type="ChEBI" id="CHEBI:456216"/>
        <dbReference type="EC" id="7.2.2.8"/>
    </reaction>
</comment>
<keyword evidence="12" id="KW-0406">Ion transport</keyword>
<dbReference type="Pfam" id="PF00690">
    <property type="entry name" value="Cation_ATPase_N"/>
    <property type="match status" value="1"/>
</dbReference>
<dbReference type="SFLD" id="SFLDS00003">
    <property type="entry name" value="Haloacid_Dehalogenase"/>
    <property type="match status" value="1"/>
</dbReference>
<dbReference type="GO" id="GO:0012505">
    <property type="term" value="C:endomembrane system"/>
    <property type="evidence" value="ECO:0007669"/>
    <property type="project" value="UniProtKB-SubCell"/>
</dbReference>
<evidence type="ECO:0000256" key="2">
    <source>
        <dbReference type="ARBA" id="ARBA00012517"/>
    </source>
</evidence>
<evidence type="ECO:0000256" key="9">
    <source>
        <dbReference type="ARBA" id="ARBA00022967"/>
    </source>
</evidence>
<evidence type="ECO:0000256" key="11">
    <source>
        <dbReference type="ARBA" id="ARBA00023008"/>
    </source>
</evidence>
<dbReference type="AlphaFoldDB" id="A0A0G0SFL4"/>
<dbReference type="Pfam" id="PF00689">
    <property type="entry name" value="Cation_ATPase_C"/>
    <property type="match status" value="1"/>
</dbReference>
<dbReference type="GO" id="GO:0140581">
    <property type="term" value="F:P-type monovalent copper transporter activity"/>
    <property type="evidence" value="ECO:0007669"/>
    <property type="project" value="UniProtKB-EC"/>
</dbReference>
<keyword evidence="5" id="KW-0479">Metal-binding</keyword>
<dbReference type="InterPro" id="IPR023298">
    <property type="entry name" value="ATPase_P-typ_TM_dom_sf"/>
</dbReference>
<feature type="transmembrane region" description="Helical" evidence="15">
    <location>
        <begin position="757"/>
        <end position="778"/>
    </location>
</feature>
<dbReference type="InterPro" id="IPR018303">
    <property type="entry name" value="ATPase_P-typ_P_site"/>
</dbReference>
<keyword evidence="8" id="KW-0067">ATP-binding</keyword>
<feature type="transmembrane region" description="Helical" evidence="15">
    <location>
        <begin position="70"/>
        <end position="86"/>
    </location>
</feature>
<feature type="transmembrane region" description="Helical" evidence="15">
    <location>
        <begin position="650"/>
        <end position="670"/>
    </location>
</feature>
<dbReference type="SMART" id="SM00831">
    <property type="entry name" value="Cation_ATPase_N"/>
    <property type="match status" value="1"/>
</dbReference>
<gene>
    <name evidence="17" type="ORF">UT64_C0007G0002</name>
</gene>
<keyword evidence="6" id="KW-0547">Nucleotide-binding</keyword>
<dbReference type="Pfam" id="PF00702">
    <property type="entry name" value="Hydrolase"/>
    <property type="match status" value="1"/>
</dbReference>
<feature type="transmembrane region" description="Helical" evidence="15">
    <location>
        <begin position="41"/>
        <end position="64"/>
    </location>
</feature>
<keyword evidence="4 15" id="KW-0812">Transmembrane</keyword>
<dbReference type="PATRIC" id="fig|1618642.3.peg.210"/>
<dbReference type="InterPro" id="IPR006068">
    <property type="entry name" value="ATPase_P-typ_cation-transptr_C"/>
</dbReference>
<dbReference type="InterPro" id="IPR023299">
    <property type="entry name" value="ATPase_P-typ_cyto_dom_N"/>
</dbReference>
<evidence type="ECO:0000313" key="18">
    <source>
        <dbReference type="Proteomes" id="UP000034137"/>
    </source>
</evidence>